<dbReference type="Gene3D" id="3.40.50.2300">
    <property type="match status" value="1"/>
</dbReference>
<dbReference type="PROSITE" id="PS50043">
    <property type="entry name" value="HTH_LUXR_2"/>
    <property type="match status" value="1"/>
</dbReference>
<evidence type="ECO:0000256" key="3">
    <source>
        <dbReference type="PROSITE-ProRule" id="PRU00169"/>
    </source>
</evidence>
<keyword evidence="7" id="KW-1185">Reference proteome</keyword>
<protein>
    <submittedName>
        <fullName evidence="6">DNA-binding response regulator</fullName>
    </submittedName>
</protein>
<organism evidence="6 7">
    <name type="scientific">Dyadobacter luteus</name>
    <dbReference type="NCBI Taxonomy" id="2259619"/>
    <lineage>
        <taxon>Bacteria</taxon>
        <taxon>Pseudomonadati</taxon>
        <taxon>Bacteroidota</taxon>
        <taxon>Cytophagia</taxon>
        <taxon>Cytophagales</taxon>
        <taxon>Spirosomataceae</taxon>
        <taxon>Dyadobacter</taxon>
    </lineage>
</organism>
<dbReference type="Proteomes" id="UP000256373">
    <property type="component" value="Unassembled WGS sequence"/>
</dbReference>
<dbReference type="PROSITE" id="PS50110">
    <property type="entry name" value="RESPONSE_REGULATORY"/>
    <property type="match status" value="1"/>
</dbReference>
<dbReference type="SMART" id="SM00421">
    <property type="entry name" value="HTH_LUXR"/>
    <property type="match status" value="1"/>
</dbReference>
<feature type="domain" description="HTH luxR-type" evidence="4">
    <location>
        <begin position="148"/>
        <end position="213"/>
    </location>
</feature>
<dbReference type="Pfam" id="PF00196">
    <property type="entry name" value="GerE"/>
    <property type="match status" value="1"/>
</dbReference>
<dbReference type="GO" id="GO:0003677">
    <property type="term" value="F:DNA binding"/>
    <property type="evidence" value="ECO:0007669"/>
    <property type="project" value="UniProtKB-KW"/>
</dbReference>
<dbReference type="InterPro" id="IPR011006">
    <property type="entry name" value="CheY-like_superfamily"/>
</dbReference>
<dbReference type="PANTHER" id="PTHR43214:SF43">
    <property type="entry name" value="TWO-COMPONENT RESPONSE REGULATOR"/>
    <property type="match status" value="1"/>
</dbReference>
<dbReference type="SUPFAM" id="SSF46894">
    <property type="entry name" value="C-terminal effector domain of the bipartite response regulators"/>
    <property type="match status" value="1"/>
</dbReference>
<dbReference type="SMART" id="SM00448">
    <property type="entry name" value="REC"/>
    <property type="match status" value="1"/>
</dbReference>
<gene>
    <name evidence="6" type="ORF">DSL64_01120</name>
</gene>
<sequence>MNNVESKVLLVDDHQIVLDSLSLLLSSFEGLSIAGAYTDGRQAMQYYQEHGADIVITDMRMPGFSGVELCSAIRRFDPDVKVLMLTMVEDVKQIREAIKAGVNGYVLKMADADELLLAIRTILDGRRYYSDEVVIELAVGKDENLTTKPGTFAKLTLRELEILRLVGKEMSTNEIAEKLFISVPTVETHRRNLMQKIGAKSVVGMVLFAVKHDLLN</sequence>
<dbReference type="InterPro" id="IPR058245">
    <property type="entry name" value="NreC/VraR/RcsB-like_REC"/>
</dbReference>
<evidence type="ECO:0000313" key="6">
    <source>
        <dbReference type="EMBL" id="REA64185.1"/>
    </source>
</evidence>
<dbReference type="GO" id="GO:0000160">
    <property type="term" value="P:phosphorelay signal transduction system"/>
    <property type="evidence" value="ECO:0007669"/>
    <property type="project" value="InterPro"/>
</dbReference>
<dbReference type="EMBL" id="QNUL01000001">
    <property type="protein sequence ID" value="REA64185.1"/>
    <property type="molecule type" value="Genomic_DNA"/>
</dbReference>
<dbReference type="PRINTS" id="PR00038">
    <property type="entry name" value="HTHLUXR"/>
</dbReference>
<comment type="caution">
    <text evidence="6">The sequence shown here is derived from an EMBL/GenBank/DDBJ whole genome shotgun (WGS) entry which is preliminary data.</text>
</comment>
<dbReference type="SUPFAM" id="SSF52172">
    <property type="entry name" value="CheY-like"/>
    <property type="match status" value="1"/>
</dbReference>
<accession>A0A3D8YHN1</accession>
<dbReference type="GO" id="GO:0006355">
    <property type="term" value="P:regulation of DNA-templated transcription"/>
    <property type="evidence" value="ECO:0007669"/>
    <property type="project" value="InterPro"/>
</dbReference>
<dbReference type="InterPro" id="IPR039420">
    <property type="entry name" value="WalR-like"/>
</dbReference>
<dbReference type="OrthoDB" id="9797341at2"/>
<name>A0A3D8YHN1_9BACT</name>
<feature type="domain" description="Response regulatory" evidence="5">
    <location>
        <begin position="7"/>
        <end position="123"/>
    </location>
</feature>
<dbReference type="PANTHER" id="PTHR43214">
    <property type="entry name" value="TWO-COMPONENT RESPONSE REGULATOR"/>
    <property type="match status" value="1"/>
</dbReference>
<proteinExistence type="predicted"/>
<dbReference type="InterPro" id="IPR001789">
    <property type="entry name" value="Sig_transdc_resp-reg_receiver"/>
</dbReference>
<dbReference type="InterPro" id="IPR016032">
    <property type="entry name" value="Sig_transdc_resp-reg_C-effctor"/>
</dbReference>
<reference evidence="6 7" key="1">
    <citation type="submission" date="2018-07" db="EMBL/GenBank/DDBJ databases">
        <title>Dyadobacter roseus sp. nov., isolated from rose rhizosphere soil.</title>
        <authorList>
            <person name="Chen L."/>
        </authorList>
    </citation>
    <scope>NUCLEOTIDE SEQUENCE [LARGE SCALE GENOMIC DNA]</scope>
    <source>
        <strain evidence="6 7">RS19</strain>
    </source>
</reference>
<evidence type="ECO:0000259" key="4">
    <source>
        <dbReference type="PROSITE" id="PS50043"/>
    </source>
</evidence>
<evidence type="ECO:0000259" key="5">
    <source>
        <dbReference type="PROSITE" id="PS50110"/>
    </source>
</evidence>
<keyword evidence="1 3" id="KW-0597">Phosphoprotein</keyword>
<dbReference type="AlphaFoldDB" id="A0A3D8YHN1"/>
<keyword evidence="2 6" id="KW-0238">DNA-binding</keyword>
<dbReference type="CDD" id="cd06170">
    <property type="entry name" value="LuxR_C_like"/>
    <property type="match status" value="1"/>
</dbReference>
<evidence type="ECO:0000256" key="2">
    <source>
        <dbReference type="ARBA" id="ARBA00023125"/>
    </source>
</evidence>
<dbReference type="Pfam" id="PF00072">
    <property type="entry name" value="Response_reg"/>
    <property type="match status" value="1"/>
</dbReference>
<evidence type="ECO:0000313" key="7">
    <source>
        <dbReference type="Proteomes" id="UP000256373"/>
    </source>
</evidence>
<dbReference type="RefSeq" id="WP_115828793.1">
    <property type="nucleotide sequence ID" value="NZ_QNUL01000001.1"/>
</dbReference>
<feature type="modified residue" description="4-aspartylphosphate" evidence="3">
    <location>
        <position position="58"/>
    </location>
</feature>
<dbReference type="InterPro" id="IPR000792">
    <property type="entry name" value="Tscrpt_reg_LuxR_C"/>
</dbReference>
<evidence type="ECO:0000256" key="1">
    <source>
        <dbReference type="ARBA" id="ARBA00022553"/>
    </source>
</evidence>
<dbReference type="CDD" id="cd17535">
    <property type="entry name" value="REC_NarL-like"/>
    <property type="match status" value="1"/>
</dbReference>